<dbReference type="PROSITE" id="PS00139">
    <property type="entry name" value="THIOL_PROTEASE_CYS"/>
    <property type="match status" value="1"/>
</dbReference>
<accession>A0A1D9Q7A3</accession>
<evidence type="ECO:0000256" key="7">
    <source>
        <dbReference type="ARBA" id="ARBA00026080"/>
    </source>
</evidence>
<dbReference type="KEGG" id="ssl:SS1G_03526"/>
<comment type="subcellular location">
    <subcellularLocation>
        <location evidence="8">Mitochondrion</location>
    </subcellularLocation>
    <subcellularLocation>
        <location evidence="8">Cytoplasm</location>
    </subcellularLocation>
</comment>
<dbReference type="GO" id="GO:0070005">
    <property type="term" value="F:cysteine-type aminopeptidase activity"/>
    <property type="evidence" value="ECO:0007669"/>
    <property type="project" value="InterPro"/>
</dbReference>
<evidence type="ECO:0000256" key="1">
    <source>
        <dbReference type="ARBA" id="ARBA00000423"/>
    </source>
</evidence>
<organism evidence="11 12">
    <name type="scientific">Sclerotinia sclerotiorum (strain ATCC 18683 / 1980 / Ss-1)</name>
    <name type="common">White mold</name>
    <name type="synonym">Whetzelinia sclerotiorum</name>
    <dbReference type="NCBI Taxonomy" id="665079"/>
    <lineage>
        <taxon>Eukaryota</taxon>
        <taxon>Fungi</taxon>
        <taxon>Dikarya</taxon>
        <taxon>Ascomycota</taxon>
        <taxon>Pezizomycotina</taxon>
        <taxon>Leotiomycetes</taxon>
        <taxon>Helotiales</taxon>
        <taxon>Sclerotiniaceae</taxon>
        <taxon>Sclerotinia</taxon>
    </lineage>
</organism>
<dbReference type="SUPFAM" id="SSF54001">
    <property type="entry name" value="Cysteine proteinases"/>
    <property type="match status" value="1"/>
</dbReference>
<feature type="active site" evidence="9">
    <location>
        <position position="147"/>
    </location>
</feature>
<dbReference type="RefSeq" id="XP_001595437.1">
    <property type="nucleotide sequence ID" value="XM_001595387.1"/>
</dbReference>
<evidence type="ECO:0000313" key="12">
    <source>
        <dbReference type="Proteomes" id="UP000177798"/>
    </source>
</evidence>
<evidence type="ECO:0000256" key="6">
    <source>
        <dbReference type="ARBA" id="ARBA00025347"/>
    </source>
</evidence>
<evidence type="ECO:0000313" key="11">
    <source>
        <dbReference type="EMBL" id="APA10828.1"/>
    </source>
</evidence>
<comment type="function">
    <text evidence="6">The normal physiological role of the enzyme is unknown, but it is not essential for the viability of yeast cells. Has aminopeptidase activity, shortening substrate peptides sequentially by 1 amino acid. Has bleomycin hydrolase activity, which can protect the cell from the toxic effects of bleomycin. Has homocysteine-thiolactonase activity, protecting the cell against homocysteine toxicity. Acts as a repressor in the GAL4 regulatory system, but this does not require either the peptidase or nucleic acid-binding activities.</text>
</comment>
<evidence type="ECO:0000256" key="4">
    <source>
        <dbReference type="ARBA" id="ARBA00022801"/>
    </source>
</evidence>
<sequence length="528" mass="59183">MGSTNSTPQSPPYNSISPSPTETQRILLEKIRNLEMKDDYDYVCVDEKGCISQTSQAQSMTSQAQGTSQARSSRAQWIPLSAARVEKWEEELLSDPKNRLALSALSSADPRTVLTSRSTINQDQQIFSVKIPFEGAPITNQRQSGRCWLFASTNVFRVAIMKRHNLKEFELSQAYLFFWDKLEKANWFLEQILDTVGEDLDGRLVQNLMGSPVSDGGQWDMVYNLVHKYGLVPQVLYPDSFNAQSSSVIDSIITTKLREDALKLRAAAASKSPNILNNMKENMVRQIHLILTLALGPPPPSDTAFTWQYLDKDGKAQELKTTPIEFAKELNSPKSIRITNSTVHDMFSLVNDPRNEYNTLLTVDRLGNIVGGRPITYVNVDMTTMKTACISMLKVGLPIFFGSDVGKYSNSQKGIMDVNLIDYELGFNVKLGMTKAQRLMTGESAMTHAMVLTAVHLDDQGKSVRWRVQNSWGEGAGDHGWFVMSDEWMDQFVYQAVVEPRFVAKEVRDVLGLEPKVLSLWDPMGALA</sequence>
<dbReference type="InterPro" id="IPR000169">
    <property type="entry name" value="Pept_cys_AS"/>
</dbReference>
<comment type="subunit">
    <text evidence="7">Homohexamer. Binds to nucleic acids. Binds single-stranded DNA and RNA with higher affinity than double-stranded DNA.</text>
</comment>
<evidence type="ECO:0000256" key="9">
    <source>
        <dbReference type="PIRSR" id="PIRSR005700-1"/>
    </source>
</evidence>
<evidence type="ECO:0000256" key="8">
    <source>
        <dbReference type="PIRNR" id="PIRNR005700"/>
    </source>
</evidence>
<evidence type="ECO:0000256" key="10">
    <source>
        <dbReference type="SAM" id="MobiDB-lite"/>
    </source>
</evidence>
<dbReference type="InterPro" id="IPR004134">
    <property type="entry name" value="Peptidase_C1B"/>
</dbReference>
<keyword evidence="2 8" id="KW-0963">Cytoplasm</keyword>
<dbReference type="AlphaFoldDB" id="A0A1D9Q7A3"/>
<comment type="function">
    <text evidence="8">Has aminopeptidase activity, shortening substrate peptides sequentially by 1 amino acid. Has bleomycin hydrolase activity, which can protect the cell from the toxic effects of bleomycin. Has homocysteine-thiolactonase activity, protecting the cell against homocysteine toxicity.</text>
</comment>
<dbReference type="OMA" id="QSYTFFW"/>
<feature type="active site" evidence="9">
    <location>
        <position position="470"/>
    </location>
</feature>
<dbReference type="FunFam" id="3.90.70.10:FF:000021">
    <property type="entry name" value="Bleomycin hydrolase"/>
    <property type="match status" value="1"/>
</dbReference>
<dbReference type="CDD" id="cd00585">
    <property type="entry name" value="Peptidase_C1B"/>
    <property type="match status" value="1"/>
</dbReference>
<comment type="catalytic activity">
    <reaction evidence="1 8">
        <text>Inactivates bleomycin B2 (a cytotoxic glycometallopeptide) by hydrolysis of a carboxyamide bond of beta-aminoalanine, but also shows general aminopeptidase activity. The specificity varies somewhat with source, but amino acid arylamides of Met, Leu and Ala are preferred.</text>
        <dbReference type="EC" id="3.4.22.40"/>
    </reaction>
</comment>
<dbReference type="Gene3D" id="3.90.70.10">
    <property type="entry name" value="Cysteine proteinases"/>
    <property type="match status" value="1"/>
</dbReference>
<dbReference type="Pfam" id="PF03051">
    <property type="entry name" value="Peptidase_C1_2"/>
    <property type="match status" value="1"/>
</dbReference>
<dbReference type="GO" id="GO:0004197">
    <property type="term" value="F:cysteine-type endopeptidase activity"/>
    <property type="evidence" value="ECO:0007669"/>
    <property type="project" value="UniProtKB-EC"/>
</dbReference>
<evidence type="ECO:0000256" key="2">
    <source>
        <dbReference type="ARBA" id="ARBA00022490"/>
    </source>
</evidence>
<feature type="active site" evidence="9">
    <location>
        <position position="448"/>
    </location>
</feature>
<reference evidence="12" key="1">
    <citation type="journal article" date="2017" name="Genome Biol. Evol.">
        <title>The complete genome sequence of the phytopathogenic fungus Sclerotinia sclerotiorum reveals insights into the genome architecture of broad host range pathogens.</title>
        <authorList>
            <person name="Derbyshire M."/>
            <person name="Denton-Giles M."/>
            <person name="Hegedus D."/>
            <person name="Seifbarghy S."/>
            <person name="Rollins J."/>
            <person name="van Kan J."/>
            <person name="Seidl M.F."/>
            <person name="Faino L."/>
            <person name="Mbengue M."/>
            <person name="Navaud O."/>
            <person name="Raffaele S."/>
            <person name="Hammond-Kosack K."/>
            <person name="Heard S."/>
            <person name="Oliver R."/>
        </authorList>
    </citation>
    <scope>NUCLEOTIDE SEQUENCE [LARGE SCALE GENOMIC DNA]</scope>
    <source>
        <strain evidence="12">ATCC 18683 / 1980 / Ss-1</strain>
    </source>
</reference>
<dbReference type="EMBL" id="CP017820">
    <property type="protein sequence ID" value="APA10828.1"/>
    <property type="molecule type" value="Genomic_DNA"/>
</dbReference>
<evidence type="ECO:0000256" key="3">
    <source>
        <dbReference type="ARBA" id="ARBA00022670"/>
    </source>
</evidence>
<dbReference type="GO" id="GO:0005739">
    <property type="term" value="C:mitochondrion"/>
    <property type="evidence" value="ECO:0007669"/>
    <property type="project" value="UniProtKB-SubCell"/>
</dbReference>
<dbReference type="VEuPathDB" id="FungiDB:sscle_07g055980"/>
<dbReference type="GO" id="GO:0006508">
    <property type="term" value="P:proteolysis"/>
    <property type="evidence" value="ECO:0007669"/>
    <property type="project" value="UniProtKB-KW"/>
</dbReference>
<dbReference type="PANTHER" id="PTHR10363:SF2">
    <property type="entry name" value="BLEOMYCIN HYDROLASE"/>
    <property type="match status" value="1"/>
</dbReference>
<dbReference type="OrthoDB" id="2666448at2759"/>
<keyword evidence="4 8" id="KW-0378">Hydrolase</keyword>
<evidence type="ECO:0000256" key="5">
    <source>
        <dbReference type="ARBA" id="ARBA00022807"/>
    </source>
</evidence>
<protein>
    <recommendedName>
        <fullName evidence="8">Cysteine proteinase 1, mitochondrial</fullName>
        <ecNumber evidence="8">3.4.22.40</ecNumber>
    </recommendedName>
</protein>
<feature type="region of interest" description="Disordered" evidence="10">
    <location>
        <begin position="1"/>
        <end position="24"/>
    </location>
</feature>
<name>A0A1D9Q7A3_SCLS1</name>
<gene>
    <name evidence="11" type="ORF">sscle_07g055980</name>
</gene>
<keyword evidence="5 8" id="KW-0788">Thiol protease</keyword>
<dbReference type="PANTHER" id="PTHR10363">
    <property type="entry name" value="BLEOMYCIN HYDROLASE"/>
    <property type="match status" value="1"/>
</dbReference>
<dbReference type="PIRSF" id="PIRSF005700">
    <property type="entry name" value="PepC"/>
    <property type="match status" value="1"/>
</dbReference>
<dbReference type="InterPro" id="IPR038765">
    <property type="entry name" value="Papain-like_cys_pep_sf"/>
</dbReference>
<dbReference type="Proteomes" id="UP000177798">
    <property type="component" value="Chromosome 7"/>
</dbReference>
<comment type="similarity">
    <text evidence="8">Belongs to the peptidase C1 family.</text>
</comment>
<proteinExistence type="inferred from homology"/>
<keyword evidence="8" id="KW-0496">Mitochondrion</keyword>
<dbReference type="EC" id="3.4.22.40" evidence="8"/>
<keyword evidence="3 8" id="KW-0645">Protease</keyword>